<feature type="region of interest" description="Disordered" evidence="5">
    <location>
        <begin position="60"/>
        <end position="85"/>
    </location>
</feature>
<feature type="transmembrane region" description="Helical" evidence="6">
    <location>
        <begin position="249"/>
        <end position="272"/>
    </location>
</feature>
<dbReference type="InterPro" id="IPR011701">
    <property type="entry name" value="MFS"/>
</dbReference>
<name>A0ABR1N941_9PEZI</name>
<evidence type="ECO:0000259" key="7">
    <source>
        <dbReference type="PROSITE" id="PS50850"/>
    </source>
</evidence>
<feature type="transmembrane region" description="Helical" evidence="6">
    <location>
        <begin position="493"/>
        <end position="514"/>
    </location>
</feature>
<evidence type="ECO:0000256" key="6">
    <source>
        <dbReference type="SAM" id="Phobius"/>
    </source>
</evidence>
<evidence type="ECO:0000256" key="5">
    <source>
        <dbReference type="SAM" id="MobiDB-lite"/>
    </source>
</evidence>
<keyword evidence="4 6" id="KW-0472">Membrane</keyword>
<feature type="transmembrane region" description="Helical" evidence="6">
    <location>
        <begin position="400"/>
        <end position="419"/>
    </location>
</feature>
<reference evidence="8 9" key="1">
    <citation type="submission" date="2024-04" db="EMBL/GenBank/DDBJ databases">
        <title>Phyllosticta paracitricarpa is synonymous to the EU quarantine fungus P. citricarpa based on phylogenomic analyses.</title>
        <authorList>
            <consortium name="Lawrence Berkeley National Laboratory"/>
            <person name="Van ingen-buijs V.A."/>
            <person name="Van westerhoven A.C."/>
            <person name="Haridas S."/>
            <person name="Skiadas P."/>
            <person name="Martin F."/>
            <person name="Groenewald J.Z."/>
            <person name="Crous P.W."/>
            <person name="Seidl M.F."/>
        </authorList>
    </citation>
    <scope>NUCLEOTIDE SEQUENCE [LARGE SCALE GENOMIC DNA]</scope>
    <source>
        <strain evidence="8 9">CBS 141358</strain>
    </source>
</reference>
<feature type="transmembrane region" description="Helical" evidence="6">
    <location>
        <begin position="135"/>
        <end position="155"/>
    </location>
</feature>
<feature type="domain" description="Major facilitator superfamily (MFS) profile" evidence="7">
    <location>
        <begin position="98"/>
        <end position="587"/>
    </location>
</feature>
<dbReference type="InterPro" id="IPR020846">
    <property type="entry name" value="MFS_dom"/>
</dbReference>
<feature type="transmembrane region" description="Helical" evidence="6">
    <location>
        <begin position="162"/>
        <end position="182"/>
    </location>
</feature>
<dbReference type="PANTHER" id="PTHR23501">
    <property type="entry name" value="MAJOR FACILITATOR SUPERFAMILY"/>
    <property type="match status" value="1"/>
</dbReference>
<evidence type="ECO:0000256" key="3">
    <source>
        <dbReference type="ARBA" id="ARBA00022989"/>
    </source>
</evidence>
<feature type="transmembrane region" description="Helical" evidence="6">
    <location>
        <begin position="94"/>
        <end position="115"/>
    </location>
</feature>
<dbReference type="EMBL" id="JBBPBF010000014">
    <property type="protein sequence ID" value="KAK7611354.1"/>
    <property type="molecule type" value="Genomic_DNA"/>
</dbReference>
<protein>
    <submittedName>
        <fullName evidence="8">Major facilitator superfamily domain-containing protein</fullName>
    </submittedName>
</protein>
<dbReference type="PANTHER" id="PTHR23501:SF201">
    <property type="entry name" value="MFS AFLATOXIN EFFLUX PUMP"/>
    <property type="match status" value="1"/>
</dbReference>
<keyword evidence="9" id="KW-1185">Reference proteome</keyword>
<evidence type="ECO:0000256" key="4">
    <source>
        <dbReference type="ARBA" id="ARBA00023136"/>
    </source>
</evidence>
<dbReference type="CDD" id="cd17502">
    <property type="entry name" value="MFS_Azr1_MDR_like"/>
    <property type="match status" value="1"/>
</dbReference>
<feature type="transmembrane region" description="Helical" evidence="6">
    <location>
        <begin position="560"/>
        <end position="582"/>
    </location>
</feature>
<evidence type="ECO:0000313" key="9">
    <source>
        <dbReference type="Proteomes" id="UP001367316"/>
    </source>
</evidence>
<dbReference type="Gene3D" id="1.20.1250.20">
    <property type="entry name" value="MFS general substrate transporter like domains"/>
    <property type="match status" value="2"/>
</dbReference>
<feature type="transmembrane region" description="Helical" evidence="6">
    <location>
        <begin position="365"/>
        <end position="388"/>
    </location>
</feature>
<evidence type="ECO:0000256" key="1">
    <source>
        <dbReference type="ARBA" id="ARBA00004141"/>
    </source>
</evidence>
<dbReference type="InterPro" id="IPR036259">
    <property type="entry name" value="MFS_trans_sf"/>
</dbReference>
<evidence type="ECO:0000313" key="8">
    <source>
        <dbReference type="EMBL" id="KAK7611354.1"/>
    </source>
</evidence>
<accession>A0ABR1N941</accession>
<feature type="transmembrane region" description="Helical" evidence="6">
    <location>
        <begin position="325"/>
        <end position="344"/>
    </location>
</feature>
<feature type="transmembrane region" description="Helical" evidence="6">
    <location>
        <begin position="15"/>
        <end position="42"/>
    </location>
</feature>
<feature type="transmembrane region" description="Helical" evidence="6">
    <location>
        <begin position="454"/>
        <end position="472"/>
    </location>
</feature>
<dbReference type="PROSITE" id="PS50850">
    <property type="entry name" value="MFS"/>
    <property type="match status" value="1"/>
</dbReference>
<feature type="compositionally biased region" description="Basic and acidic residues" evidence="5">
    <location>
        <begin position="616"/>
        <end position="658"/>
    </location>
</feature>
<organism evidence="8 9">
    <name type="scientific">Phyllosticta paracitricarpa</name>
    <dbReference type="NCBI Taxonomy" id="2016321"/>
    <lineage>
        <taxon>Eukaryota</taxon>
        <taxon>Fungi</taxon>
        <taxon>Dikarya</taxon>
        <taxon>Ascomycota</taxon>
        <taxon>Pezizomycotina</taxon>
        <taxon>Dothideomycetes</taxon>
        <taxon>Dothideomycetes incertae sedis</taxon>
        <taxon>Botryosphaeriales</taxon>
        <taxon>Phyllostictaceae</taxon>
        <taxon>Phyllosticta</taxon>
    </lineage>
</organism>
<sequence length="691" mass="73108">MHVGVSLVTPLPSTLFFPSSLTCFLLLWPTSFIFINSLIFLLPLHLQVVAMIDKKPEPSAVDAQAPCDDPSAKADVEAGGLQSPPEPLYPPTRVVVPILLGIYAGIFLVALDRTIVGVAIPRITDEFHSLGDVGWYGSAYMLTACSTQLVVGKLYTFYNPKWVYLINLLLFTVGSAVCGAAPNSIAFILGRAIAGLGSAGMFTGGVLLAIPLMPLQKRALIQGLAGSIFGIASVTGPLIGGAFASSSATWRWCFYLNLPIGAVTAVLILFVLKNTPPPRNAGLTLKEKIVQLDPLGQFLFMPSIICLILALQWGGNDYAWSNWRIIFLFCIFGVLILAFIGVQLRNKNDTATIAPRIVSNRTVAGALWFTFCNSSCMFVFVYYLPIWFQAIKSASAVRSGIMNLPLVLSLVVASILTGISVSRMGYYTPFLIASSVIVSIGAGMLTTFRTNTGHPAWIGYQVLLGFGLGLGMQQSNIAIQTVLSRIDVPMGTTLLFFSQQLGGAIFVAVGQSIFTNDLISGVAALTNLDPRSITAIGATELQQRVPADVLPQVLVAYNDALVQAFQVGLAMACFSILGSAAVEWRSVKSANSDLKGPEAPNDAPAAAGVAAPPGVEVEKERVPVEAEKGRTGPSADEKVVEKVDADASRKGSNAEKEGAPALSSAATEKEIEAQGASRAASGAEATTGEKN</sequence>
<feature type="region of interest" description="Disordered" evidence="5">
    <location>
        <begin position="591"/>
        <end position="691"/>
    </location>
</feature>
<evidence type="ECO:0000256" key="2">
    <source>
        <dbReference type="ARBA" id="ARBA00022692"/>
    </source>
</evidence>
<dbReference type="Proteomes" id="UP001367316">
    <property type="component" value="Unassembled WGS sequence"/>
</dbReference>
<dbReference type="Pfam" id="PF07690">
    <property type="entry name" value="MFS_1"/>
    <property type="match status" value="1"/>
</dbReference>
<keyword evidence="3 6" id="KW-1133">Transmembrane helix</keyword>
<feature type="compositionally biased region" description="Low complexity" evidence="5">
    <location>
        <begin position="597"/>
        <end position="615"/>
    </location>
</feature>
<feature type="transmembrane region" description="Helical" evidence="6">
    <location>
        <begin position="292"/>
        <end position="313"/>
    </location>
</feature>
<comment type="caution">
    <text evidence="8">The sequence shown here is derived from an EMBL/GenBank/DDBJ whole genome shotgun (WGS) entry which is preliminary data.</text>
</comment>
<feature type="transmembrane region" description="Helical" evidence="6">
    <location>
        <begin position="188"/>
        <end position="212"/>
    </location>
</feature>
<feature type="transmembrane region" description="Helical" evidence="6">
    <location>
        <begin position="224"/>
        <end position="243"/>
    </location>
</feature>
<gene>
    <name evidence="8" type="ORF">JOL62DRAFT_573637</name>
</gene>
<dbReference type="SUPFAM" id="SSF103473">
    <property type="entry name" value="MFS general substrate transporter"/>
    <property type="match status" value="2"/>
</dbReference>
<comment type="subcellular location">
    <subcellularLocation>
        <location evidence="1">Membrane</location>
        <topology evidence="1">Multi-pass membrane protein</topology>
    </subcellularLocation>
</comment>
<keyword evidence="2 6" id="KW-0812">Transmembrane</keyword>
<proteinExistence type="predicted"/>
<feature type="transmembrane region" description="Helical" evidence="6">
    <location>
        <begin position="426"/>
        <end position="448"/>
    </location>
</feature>